<dbReference type="EMBL" id="JACHZG010000001">
    <property type="protein sequence ID" value="MBB3328413.1"/>
    <property type="molecule type" value="Genomic_DNA"/>
</dbReference>
<dbReference type="PANTHER" id="PTHR14084:SF0">
    <property type="entry name" value="KYNURENINASE"/>
    <property type="match status" value="1"/>
</dbReference>
<evidence type="ECO:0000256" key="5">
    <source>
        <dbReference type="NCBIfam" id="TIGR01814"/>
    </source>
</evidence>
<keyword evidence="3 4" id="KW-0663">Pyridoxal phosphate</keyword>
<keyword evidence="2 4" id="KW-0378">Hydrolase</keyword>
<dbReference type="GO" id="GO:0043420">
    <property type="term" value="P:anthranilate metabolic process"/>
    <property type="evidence" value="ECO:0007669"/>
    <property type="project" value="TreeGrafter"/>
</dbReference>
<comment type="pathway">
    <text evidence="4 6">Cofactor biosynthesis; NAD(+) biosynthesis; quinolinate from L-kynurenine: step 2/3.</text>
</comment>
<feature type="binding site" evidence="4">
    <location>
        <position position="203"/>
    </location>
    <ligand>
        <name>pyridoxal 5'-phosphate</name>
        <dbReference type="ChEBI" id="CHEBI:597326"/>
    </ligand>
</feature>
<dbReference type="NCBIfam" id="TIGR01814">
    <property type="entry name" value="kynureninase"/>
    <property type="match status" value="1"/>
</dbReference>
<evidence type="ECO:0000256" key="4">
    <source>
        <dbReference type="HAMAP-Rule" id="MF_01970"/>
    </source>
</evidence>
<dbReference type="GO" id="GO:0019441">
    <property type="term" value="P:L-tryptophan catabolic process to kynurenine"/>
    <property type="evidence" value="ECO:0007669"/>
    <property type="project" value="TreeGrafter"/>
</dbReference>
<comment type="function">
    <text evidence="4 6">Catalyzes the cleavage of L-kynurenine (L-Kyn) and L-3-hydroxykynurenine (L-3OHKyn) into anthranilic acid (AA) and 3-hydroxyanthranilic acid (3-OHAA), respectively.</text>
</comment>
<feature type="modified residue" description="N6-(pyridoxal phosphate)lysine" evidence="4">
    <location>
        <position position="226"/>
    </location>
</feature>
<feature type="binding site" evidence="4">
    <location>
        <position position="97"/>
    </location>
    <ligand>
        <name>pyridoxal 5'-phosphate</name>
        <dbReference type="ChEBI" id="CHEBI:597326"/>
    </ligand>
</feature>
<name>A0A7W5JY68_9ACTN</name>
<feature type="binding site" evidence="4">
    <location>
        <position position="96"/>
    </location>
    <ligand>
        <name>pyridoxal 5'-phosphate</name>
        <dbReference type="ChEBI" id="CHEBI:597326"/>
    </ligand>
</feature>
<dbReference type="GO" id="GO:0005737">
    <property type="term" value="C:cytoplasm"/>
    <property type="evidence" value="ECO:0007669"/>
    <property type="project" value="UniProtKB-UniRule"/>
</dbReference>
<dbReference type="RefSeq" id="WP_183340275.1">
    <property type="nucleotide sequence ID" value="NZ_JACHZG010000001.1"/>
</dbReference>
<reference evidence="7 8" key="1">
    <citation type="submission" date="2020-08" db="EMBL/GenBank/DDBJ databases">
        <title>Sequencing the genomes of 1000 actinobacteria strains.</title>
        <authorList>
            <person name="Klenk H.-P."/>
        </authorList>
    </citation>
    <scope>NUCLEOTIDE SEQUENCE [LARGE SCALE GENOMIC DNA]</scope>
    <source>
        <strain evidence="7 8">DSM 11053</strain>
    </source>
</reference>
<comment type="catalytic activity">
    <reaction evidence="6">
        <text>3-hydroxy-L-kynurenine + H2O = 3-hydroxyanthranilate + L-alanine + H(+)</text>
        <dbReference type="Rhea" id="RHEA:25143"/>
        <dbReference type="ChEBI" id="CHEBI:15377"/>
        <dbReference type="ChEBI" id="CHEBI:15378"/>
        <dbReference type="ChEBI" id="CHEBI:36559"/>
        <dbReference type="ChEBI" id="CHEBI:57972"/>
        <dbReference type="ChEBI" id="CHEBI:58125"/>
        <dbReference type="EC" id="3.7.1.3"/>
    </reaction>
</comment>
<dbReference type="Gene3D" id="3.90.1150.10">
    <property type="entry name" value="Aspartate Aminotransferase, domain 1"/>
    <property type="match status" value="1"/>
</dbReference>
<sequence>MITREDCVRLDAADPLAALRDAFVLPPGVYLDGNSLGARPKAAAARAAAVVEREWGQDLIASWNTAGWWELPVRLGDRLAPLIGGGPGSTVVTDTTSANLFKALAAALALQASADPRRTVVVSERDNFPTDLYISHGLTELLGRGHELRLVDSPEELAAALDDTTAVVTLSHVNYRTGALWDLAAVTAQVHAAGALVVWDLAHSAGALPIGLTAADADFAVGCTYKYLNGGPGSPAFLWVNPRHVESSRQPLTGWWGHARPFAMEDVYEPAPGVARFLGGTQPVVSLALVECGLDVALRADLEEVRAKSLALGDLFLDLVEERCGGELTLVTPREHERRGSHLTFAHPEAYAVVQALIARGVVGDFREPDCLRLGLTPLYLRHVDVYDAVEILADVLATRAWDDDRYKVRSAVT</sequence>
<dbReference type="GO" id="GO:0019805">
    <property type="term" value="P:quinolinate biosynthetic process"/>
    <property type="evidence" value="ECO:0007669"/>
    <property type="project" value="UniProtKB-UniRule"/>
</dbReference>
<dbReference type="InterPro" id="IPR015424">
    <property type="entry name" value="PyrdxlP-dep_Trfase"/>
</dbReference>
<dbReference type="PANTHER" id="PTHR14084">
    <property type="entry name" value="KYNURENINASE"/>
    <property type="match status" value="1"/>
</dbReference>
<feature type="binding site" evidence="4">
    <location>
        <begin position="128"/>
        <end position="131"/>
    </location>
    <ligand>
        <name>pyridoxal 5'-phosphate</name>
        <dbReference type="ChEBI" id="CHEBI:597326"/>
    </ligand>
</feature>
<dbReference type="InterPro" id="IPR015421">
    <property type="entry name" value="PyrdxlP-dep_Trfase_major"/>
</dbReference>
<dbReference type="EC" id="3.7.1.3" evidence="4 5"/>
<dbReference type="UniPathway" id="UPA00334">
    <property type="reaction ID" value="UER00455"/>
</dbReference>
<dbReference type="Proteomes" id="UP000565572">
    <property type="component" value="Unassembled WGS sequence"/>
</dbReference>
<keyword evidence="1 4" id="KW-0662">Pyridine nucleotide biosynthesis</keyword>
<evidence type="ECO:0000256" key="1">
    <source>
        <dbReference type="ARBA" id="ARBA00022642"/>
    </source>
</evidence>
<feature type="binding site" evidence="4">
    <location>
        <position position="200"/>
    </location>
    <ligand>
        <name>pyridoxal 5'-phosphate</name>
        <dbReference type="ChEBI" id="CHEBI:597326"/>
    </ligand>
</feature>
<accession>A0A7W5JY68</accession>
<evidence type="ECO:0000313" key="7">
    <source>
        <dbReference type="EMBL" id="MBB3328413.1"/>
    </source>
</evidence>
<organism evidence="7 8">
    <name type="scientific">Microlunatus antarcticus</name>
    <dbReference type="NCBI Taxonomy" id="53388"/>
    <lineage>
        <taxon>Bacteria</taxon>
        <taxon>Bacillati</taxon>
        <taxon>Actinomycetota</taxon>
        <taxon>Actinomycetes</taxon>
        <taxon>Propionibacteriales</taxon>
        <taxon>Propionibacteriaceae</taxon>
        <taxon>Microlunatus</taxon>
    </lineage>
</organism>
<comment type="subunit">
    <text evidence="4 6">Homodimer.</text>
</comment>
<dbReference type="FunFam" id="3.40.640.10:FF:000107">
    <property type="entry name" value="Kynureninase"/>
    <property type="match status" value="1"/>
</dbReference>
<protein>
    <recommendedName>
        <fullName evidence="4 5">Kynureninase</fullName>
        <ecNumber evidence="4 5">3.7.1.3</ecNumber>
    </recommendedName>
    <alternativeName>
        <fullName evidence="4">L-kynurenine hydrolase</fullName>
    </alternativeName>
</protein>
<dbReference type="GO" id="GO:0030170">
    <property type="term" value="F:pyridoxal phosphate binding"/>
    <property type="evidence" value="ECO:0007669"/>
    <property type="project" value="UniProtKB-UniRule"/>
</dbReference>
<evidence type="ECO:0000256" key="6">
    <source>
        <dbReference type="PIRNR" id="PIRNR038800"/>
    </source>
</evidence>
<dbReference type="GO" id="GO:0030429">
    <property type="term" value="F:kynureninase activity"/>
    <property type="evidence" value="ECO:0007669"/>
    <property type="project" value="UniProtKB-UniRule"/>
</dbReference>
<dbReference type="GO" id="GO:0097053">
    <property type="term" value="P:L-kynurenine catabolic process"/>
    <property type="evidence" value="ECO:0007669"/>
    <property type="project" value="UniProtKB-UniRule"/>
</dbReference>
<feature type="binding site" evidence="4">
    <location>
        <position position="255"/>
    </location>
    <ligand>
        <name>pyridoxal 5'-phosphate</name>
        <dbReference type="ChEBI" id="CHEBI:597326"/>
    </ligand>
</feature>
<comment type="caution">
    <text evidence="4">Lacks conserved residue(s) required for the propagation of feature annotation.</text>
</comment>
<dbReference type="Pfam" id="PF22580">
    <property type="entry name" value="KYNU_C"/>
    <property type="match status" value="1"/>
</dbReference>
<evidence type="ECO:0000313" key="8">
    <source>
        <dbReference type="Proteomes" id="UP000565572"/>
    </source>
</evidence>
<dbReference type="InterPro" id="IPR010111">
    <property type="entry name" value="Kynureninase"/>
</dbReference>
<keyword evidence="8" id="KW-1185">Reference proteome</keyword>
<dbReference type="Gene3D" id="3.40.640.10">
    <property type="entry name" value="Type I PLP-dependent aspartate aminotransferase-like (Major domain)"/>
    <property type="match status" value="1"/>
</dbReference>
<feature type="binding site" evidence="4">
    <location>
        <position position="281"/>
    </location>
    <ligand>
        <name>pyridoxal 5'-phosphate</name>
        <dbReference type="ChEBI" id="CHEBI:597326"/>
    </ligand>
</feature>
<comment type="catalytic activity">
    <reaction evidence="4 6">
        <text>L-kynurenine + H2O = anthranilate + L-alanine + H(+)</text>
        <dbReference type="Rhea" id="RHEA:16813"/>
        <dbReference type="ChEBI" id="CHEBI:15377"/>
        <dbReference type="ChEBI" id="CHEBI:15378"/>
        <dbReference type="ChEBI" id="CHEBI:16567"/>
        <dbReference type="ChEBI" id="CHEBI:57959"/>
        <dbReference type="ChEBI" id="CHEBI:57972"/>
        <dbReference type="EC" id="3.7.1.3"/>
    </reaction>
</comment>
<evidence type="ECO:0000256" key="2">
    <source>
        <dbReference type="ARBA" id="ARBA00022801"/>
    </source>
</evidence>
<evidence type="ECO:0000256" key="3">
    <source>
        <dbReference type="ARBA" id="ARBA00022898"/>
    </source>
</evidence>
<dbReference type="InterPro" id="IPR015422">
    <property type="entry name" value="PyrdxlP-dep_Trfase_small"/>
</dbReference>
<dbReference type="HAMAP" id="MF_01970">
    <property type="entry name" value="Kynureninase"/>
    <property type="match status" value="1"/>
</dbReference>
<comment type="cofactor">
    <cofactor evidence="4 6">
        <name>pyridoxal 5'-phosphate</name>
        <dbReference type="ChEBI" id="CHEBI:597326"/>
    </cofactor>
</comment>
<gene>
    <name evidence="4" type="primary">kynU</name>
    <name evidence="7" type="ORF">FHX39_003357</name>
</gene>
<dbReference type="AlphaFoldDB" id="A0A7W5JY68"/>
<dbReference type="UniPathway" id="UPA00253">
    <property type="reaction ID" value="UER00329"/>
</dbReference>
<feature type="binding site" evidence="4">
    <location>
        <position position="225"/>
    </location>
    <ligand>
        <name>pyridoxal 5'-phosphate</name>
        <dbReference type="ChEBI" id="CHEBI:597326"/>
    </ligand>
</feature>
<dbReference type="PIRSF" id="PIRSF038800">
    <property type="entry name" value="KYNU"/>
    <property type="match status" value="1"/>
</dbReference>
<comment type="pathway">
    <text evidence="4 6">Amino-acid degradation; L-kynurenine degradation; L-alanine and anthranilate from L-kynurenine: step 1/1.</text>
</comment>
<comment type="caution">
    <text evidence="7">The sequence shown here is derived from an EMBL/GenBank/DDBJ whole genome shotgun (WGS) entry which is preliminary data.</text>
</comment>
<proteinExistence type="inferred from homology"/>
<comment type="similarity">
    <text evidence="4 6">Belongs to the kynureninase family.</text>
</comment>
<dbReference type="SUPFAM" id="SSF53383">
    <property type="entry name" value="PLP-dependent transferases"/>
    <property type="match status" value="1"/>
</dbReference>
<dbReference type="GO" id="GO:0009435">
    <property type="term" value="P:NAD+ biosynthetic process"/>
    <property type="evidence" value="ECO:0007669"/>
    <property type="project" value="UniProtKB-UniRule"/>
</dbReference>